<dbReference type="InterPro" id="IPR037225">
    <property type="entry name" value="Nuo51_FMN-bd_sf"/>
</dbReference>
<dbReference type="Gene3D" id="1.20.1440.230">
    <property type="entry name" value="NADH-ubiquinone oxidoreductase 51kDa subunit, iron-sulphur binding domain"/>
    <property type="match status" value="1"/>
</dbReference>
<comment type="similarity">
    <text evidence="2">Belongs to the complex I 51 kDa subunit family.</text>
</comment>
<dbReference type="GO" id="GO:0046872">
    <property type="term" value="F:metal ion binding"/>
    <property type="evidence" value="ECO:0007669"/>
    <property type="project" value="UniProtKB-KW"/>
</dbReference>
<dbReference type="SMART" id="SM00928">
    <property type="entry name" value="NADH_4Fe-4S"/>
    <property type="match status" value="1"/>
</dbReference>
<dbReference type="Proteomes" id="UP001245370">
    <property type="component" value="Unassembled WGS sequence"/>
</dbReference>
<keyword evidence="4" id="KW-0479">Metal-binding</keyword>
<dbReference type="GO" id="GO:0008863">
    <property type="term" value="F:formate dehydrogenase (NAD+) activity"/>
    <property type="evidence" value="ECO:0007669"/>
    <property type="project" value="UniProtKB-EC"/>
</dbReference>
<dbReference type="Gene3D" id="3.40.50.11540">
    <property type="entry name" value="NADH-ubiquinone oxidoreductase 51kDa subunit"/>
    <property type="match status" value="1"/>
</dbReference>
<gene>
    <name evidence="9" type="ORF">GGQ86_001231</name>
    <name evidence="8" type="ORF">XFLAVUS301_07170</name>
</gene>
<evidence type="ECO:0000256" key="1">
    <source>
        <dbReference type="ARBA" id="ARBA00001917"/>
    </source>
</evidence>
<keyword evidence="5" id="KW-0408">Iron</keyword>
<evidence type="ECO:0000256" key="3">
    <source>
        <dbReference type="ARBA" id="ARBA00022485"/>
    </source>
</evidence>
<dbReference type="SUPFAM" id="SSF140490">
    <property type="entry name" value="Nqo1C-terminal domain-like"/>
    <property type="match status" value="1"/>
</dbReference>
<dbReference type="AlphaFoldDB" id="A0A9W6CEV2"/>
<dbReference type="GO" id="GO:0010181">
    <property type="term" value="F:FMN binding"/>
    <property type="evidence" value="ECO:0007669"/>
    <property type="project" value="InterPro"/>
</dbReference>
<reference evidence="8" key="1">
    <citation type="submission" date="2022-12" db="EMBL/GenBank/DDBJ databases">
        <title>Reference genome sequencing for broad-spectrum identification of bacterial and archaeal isolates by mass spectrometry.</title>
        <authorList>
            <person name="Sekiguchi Y."/>
            <person name="Tourlousse D.M."/>
        </authorList>
    </citation>
    <scope>NUCLEOTIDE SEQUENCE</scope>
    <source>
        <strain evidence="8">301</strain>
    </source>
</reference>
<dbReference type="InterPro" id="IPR001949">
    <property type="entry name" value="NADH-UbQ_OxRdtase_51kDa_CS"/>
</dbReference>
<evidence type="ECO:0000313" key="8">
    <source>
        <dbReference type="EMBL" id="GLI21043.1"/>
    </source>
</evidence>
<dbReference type="InterPro" id="IPR036249">
    <property type="entry name" value="Thioredoxin-like_sf"/>
</dbReference>
<keyword evidence="3" id="KW-0004">4Fe-4S</keyword>
<keyword evidence="11" id="KW-1185">Reference proteome</keyword>
<evidence type="ECO:0000256" key="6">
    <source>
        <dbReference type="ARBA" id="ARBA00023014"/>
    </source>
</evidence>
<dbReference type="Proteomes" id="UP001144397">
    <property type="component" value="Unassembled WGS sequence"/>
</dbReference>
<dbReference type="SUPFAM" id="SSF142984">
    <property type="entry name" value="Nqo1 middle domain-like"/>
    <property type="match status" value="1"/>
</dbReference>
<dbReference type="Pfam" id="PF10589">
    <property type="entry name" value="NADH_4Fe-4S"/>
    <property type="match status" value="1"/>
</dbReference>
<dbReference type="SUPFAM" id="SSF142019">
    <property type="entry name" value="Nqo1 FMN-binding domain-like"/>
    <property type="match status" value="1"/>
</dbReference>
<name>A0A9W6CEV2_XANFL</name>
<dbReference type="Pfam" id="PF01512">
    <property type="entry name" value="Complex1_51K"/>
    <property type="match status" value="1"/>
</dbReference>
<evidence type="ECO:0000313" key="11">
    <source>
        <dbReference type="Proteomes" id="UP001245370"/>
    </source>
</evidence>
<dbReference type="GO" id="GO:0051539">
    <property type="term" value="F:4 iron, 4 sulfur cluster binding"/>
    <property type="evidence" value="ECO:0007669"/>
    <property type="project" value="UniProtKB-KW"/>
</dbReference>
<reference evidence="9 11" key="2">
    <citation type="submission" date="2023-07" db="EMBL/GenBank/DDBJ databases">
        <title>Genomic Encyclopedia of Type Strains, Phase IV (KMG-IV): sequencing the most valuable type-strain genomes for metagenomic binning, comparative biology and taxonomic classification.</title>
        <authorList>
            <person name="Goeker M."/>
        </authorList>
    </citation>
    <scope>NUCLEOTIDE SEQUENCE [LARGE SCALE GENOMIC DNA]</scope>
    <source>
        <strain evidence="9 11">DSM 338</strain>
    </source>
</reference>
<comment type="cofactor">
    <cofactor evidence="1">
        <name>FMN</name>
        <dbReference type="ChEBI" id="CHEBI:58210"/>
    </cofactor>
</comment>
<accession>A0A9W6CEV2</accession>
<dbReference type="SUPFAM" id="SSF52833">
    <property type="entry name" value="Thioredoxin-like"/>
    <property type="match status" value="1"/>
</dbReference>
<sequence>MPPVPETATPADTAEWAAIATVLARGDDRGRLLEILLEVRDAKGGIGISQAGLLALAERLRLFPSEAYEVATAFPAVNYAATTPYAADGCGDLVCGLLHGALGAGVCRNRCDGPRPEPVPRSFAAYRAAGGYGQLGRIMADPGAAAQMLERLSVHQAVGRAGVGFPVAEKWRQVIAAGGTPVVIVNGDEGELAIFKDRFILENDPHGVIEAALVAARVIGADQVFLYVRDDYVPIHAILRQALMEVAGAGLAEGLALELRRSGGAFICGEETALIASLEGRPARPVERPPFPTACGYLGRPTLLHNVETFYRVTAAWGGTLGSPASALLDPEVRLFSVSGRVCAPGPKPMRGLLRLADLVEIAGGMQDGHALGGMVIGGSAGALVSAADCYRPLADLLDEGLRLGTGGAIVFGATDEPRAIAARMAAYLARESCGQCGPCRIGTAHASRALAAPGPLDQHLLEDLAAVMGEASLCALGRNAGRFLGRLSIPGRGVSA</sequence>
<dbReference type="EMBL" id="JAVDPY010000002">
    <property type="protein sequence ID" value="MDR6332767.1"/>
    <property type="molecule type" value="Genomic_DNA"/>
</dbReference>
<dbReference type="PANTHER" id="PTHR43578">
    <property type="entry name" value="NADH-QUINONE OXIDOREDUCTASE SUBUNIT F"/>
    <property type="match status" value="1"/>
</dbReference>
<dbReference type="InterPro" id="IPR019575">
    <property type="entry name" value="Nuop51_4Fe4S-bd"/>
</dbReference>
<evidence type="ECO:0000256" key="2">
    <source>
        <dbReference type="ARBA" id="ARBA00007523"/>
    </source>
</evidence>
<dbReference type="InterPro" id="IPR011538">
    <property type="entry name" value="Nuo51_FMN-bd"/>
</dbReference>
<evidence type="ECO:0000313" key="9">
    <source>
        <dbReference type="EMBL" id="MDR6332767.1"/>
    </source>
</evidence>
<evidence type="ECO:0000256" key="5">
    <source>
        <dbReference type="ARBA" id="ARBA00023004"/>
    </source>
</evidence>
<keyword evidence="9" id="KW-0560">Oxidoreductase</keyword>
<dbReference type="InterPro" id="IPR037207">
    <property type="entry name" value="Nuop51_4Fe4S-bd_sf"/>
</dbReference>
<protein>
    <submittedName>
        <fullName evidence="9">Formate dehydrogenase</fullName>
        <ecNumber evidence="9">1.17.1.9</ecNumber>
    </submittedName>
    <submittedName>
        <fullName evidence="8">NADH-quinone oxidoreductase subunit F</fullName>
    </submittedName>
</protein>
<dbReference type="EMBL" id="BSDO01000001">
    <property type="protein sequence ID" value="GLI21043.1"/>
    <property type="molecule type" value="Genomic_DNA"/>
</dbReference>
<proteinExistence type="inferred from homology"/>
<dbReference type="RefSeq" id="WP_063112044.1">
    <property type="nucleotide sequence ID" value="NZ_BSDO01000001.1"/>
</dbReference>
<dbReference type="EC" id="1.17.1.9" evidence="9"/>
<evidence type="ECO:0000256" key="4">
    <source>
        <dbReference type="ARBA" id="ARBA00022723"/>
    </source>
</evidence>
<organism evidence="8 10">
    <name type="scientific">Xanthobacter flavus</name>
    <dbReference type="NCBI Taxonomy" id="281"/>
    <lineage>
        <taxon>Bacteria</taxon>
        <taxon>Pseudomonadati</taxon>
        <taxon>Pseudomonadota</taxon>
        <taxon>Alphaproteobacteria</taxon>
        <taxon>Hyphomicrobiales</taxon>
        <taxon>Xanthobacteraceae</taxon>
        <taxon>Xanthobacter</taxon>
    </lineage>
</organism>
<evidence type="ECO:0000313" key="10">
    <source>
        <dbReference type="Proteomes" id="UP001144397"/>
    </source>
</evidence>
<dbReference type="PANTHER" id="PTHR43578:SF3">
    <property type="entry name" value="NADH-QUINONE OXIDOREDUCTASE SUBUNIT F"/>
    <property type="match status" value="1"/>
</dbReference>
<dbReference type="GeneID" id="95761513"/>
<dbReference type="GO" id="GO:0008137">
    <property type="term" value="F:NADH dehydrogenase (ubiquinone) activity"/>
    <property type="evidence" value="ECO:0007669"/>
    <property type="project" value="InterPro"/>
</dbReference>
<feature type="domain" description="NADH-ubiquinone oxidoreductase 51kDa subunit iron-sulphur binding" evidence="7">
    <location>
        <begin position="419"/>
        <end position="465"/>
    </location>
</feature>
<dbReference type="PROSITE" id="PS00645">
    <property type="entry name" value="COMPLEX1_51K_2"/>
    <property type="match status" value="1"/>
</dbReference>
<comment type="caution">
    <text evidence="8">The sequence shown here is derived from an EMBL/GenBank/DDBJ whole genome shotgun (WGS) entry which is preliminary data.</text>
</comment>
<keyword evidence="6" id="KW-0411">Iron-sulfur</keyword>
<dbReference type="Gene3D" id="3.10.20.600">
    <property type="match status" value="1"/>
</dbReference>
<evidence type="ECO:0000259" key="7">
    <source>
        <dbReference type="SMART" id="SM00928"/>
    </source>
</evidence>